<organism evidence="9 10">
    <name type="scientific">Paraglaciecola algarum</name>
    <dbReference type="NCBI Taxonomy" id="3050085"/>
    <lineage>
        <taxon>Bacteria</taxon>
        <taxon>Pseudomonadati</taxon>
        <taxon>Pseudomonadota</taxon>
        <taxon>Gammaproteobacteria</taxon>
        <taxon>Alteromonadales</taxon>
        <taxon>Alteromonadaceae</taxon>
        <taxon>Paraglaciecola</taxon>
    </lineage>
</organism>
<dbReference type="RefSeq" id="WP_235310422.1">
    <property type="nucleotide sequence ID" value="NZ_JAKGAS010000001.1"/>
</dbReference>
<evidence type="ECO:0000259" key="8">
    <source>
        <dbReference type="Pfam" id="PF01343"/>
    </source>
</evidence>
<dbReference type="NCBIfam" id="TIGR00706">
    <property type="entry name" value="SppA_dom"/>
    <property type="match status" value="1"/>
</dbReference>
<dbReference type="CDD" id="cd07023">
    <property type="entry name" value="S49_Sppa_N_C"/>
    <property type="match status" value="1"/>
</dbReference>
<keyword evidence="4" id="KW-0378">Hydrolase</keyword>
<dbReference type="CDD" id="cd07018">
    <property type="entry name" value="S49_SppA_67K_type"/>
    <property type="match status" value="1"/>
</dbReference>
<dbReference type="InterPro" id="IPR047272">
    <property type="entry name" value="S49_SppA_C"/>
</dbReference>
<dbReference type="InterPro" id="IPR029045">
    <property type="entry name" value="ClpP/crotonase-like_dom_sf"/>
</dbReference>
<dbReference type="Proteomes" id="UP001521137">
    <property type="component" value="Unassembled WGS sequence"/>
</dbReference>
<dbReference type="EMBL" id="JAKGAS010000001">
    <property type="protein sequence ID" value="MCF2946905.1"/>
    <property type="molecule type" value="Genomic_DNA"/>
</dbReference>
<evidence type="ECO:0000256" key="4">
    <source>
        <dbReference type="ARBA" id="ARBA00022801"/>
    </source>
</evidence>
<keyword evidence="10" id="KW-1185">Reference proteome</keyword>
<dbReference type="PANTHER" id="PTHR33209:SF1">
    <property type="entry name" value="PEPTIDASE S49 DOMAIN-CONTAINING PROTEIN"/>
    <property type="match status" value="1"/>
</dbReference>
<gene>
    <name evidence="9" type="primary">sppA</name>
    <name evidence="9" type="ORF">L0668_02225</name>
</gene>
<dbReference type="NCBIfam" id="TIGR00705">
    <property type="entry name" value="SppA_67K"/>
    <property type="match status" value="1"/>
</dbReference>
<dbReference type="Pfam" id="PF01343">
    <property type="entry name" value="Peptidase_S49"/>
    <property type="match status" value="2"/>
</dbReference>
<dbReference type="Gene3D" id="3.90.226.10">
    <property type="entry name" value="2-enoyl-CoA Hydratase, Chain A, domain 1"/>
    <property type="match status" value="2"/>
</dbReference>
<feature type="domain" description="Peptidase S49" evidence="8">
    <location>
        <begin position="396"/>
        <end position="545"/>
    </location>
</feature>
<evidence type="ECO:0000256" key="6">
    <source>
        <dbReference type="ARBA" id="ARBA00023136"/>
    </source>
</evidence>
<keyword evidence="7" id="KW-0812">Transmembrane</keyword>
<evidence type="ECO:0000256" key="7">
    <source>
        <dbReference type="SAM" id="Phobius"/>
    </source>
</evidence>
<dbReference type="SUPFAM" id="SSF52096">
    <property type="entry name" value="ClpP/crotonase"/>
    <property type="match status" value="2"/>
</dbReference>
<keyword evidence="3" id="KW-0645">Protease</keyword>
<accession>A0ABS9D3C7</accession>
<comment type="subcellular location">
    <subcellularLocation>
        <location evidence="1">Membrane</location>
    </subcellularLocation>
</comment>
<dbReference type="InterPro" id="IPR004635">
    <property type="entry name" value="Pept_S49_SppA"/>
</dbReference>
<name>A0ABS9D3C7_9ALTE</name>
<evidence type="ECO:0000256" key="3">
    <source>
        <dbReference type="ARBA" id="ARBA00022670"/>
    </source>
</evidence>
<dbReference type="InterPro" id="IPR004634">
    <property type="entry name" value="Pept_S49_pIV"/>
</dbReference>
<dbReference type="InterPro" id="IPR047217">
    <property type="entry name" value="S49_SppA_67K_type_N"/>
</dbReference>
<evidence type="ECO:0000256" key="5">
    <source>
        <dbReference type="ARBA" id="ARBA00022825"/>
    </source>
</evidence>
<keyword evidence="5" id="KW-0720">Serine protease</keyword>
<comment type="similarity">
    <text evidence="2">Belongs to the peptidase S49 family.</text>
</comment>
<evidence type="ECO:0000313" key="9">
    <source>
        <dbReference type="EMBL" id="MCF2946905.1"/>
    </source>
</evidence>
<protein>
    <submittedName>
        <fullName evidence="9">Signal peptide peptidase SppA</fullName>
    </submittedName>
</protein>
<dbReference type="Gene3D" id="6.20.330.10">
    <property type="match status" value="1"/>
</dbReference>
<reference evidence="9 10" key="1">
    <citation type="submission" date="2022-01" db="EMBL/GenBank/DDBJ databases">
        <title>Paraglaciecola sp. G1-23.</title>
        <authorList>
            <person name="Jin M.S."/>
            <person name="Han D.M."/>
            <person name="Kim H.M."/>
            <person name="Jeon C.O."/>
        </authorList>
    </citation>
    <scope>NUCLEOTIDE SEQUENCE [LARGE SCALE GENOMIC DNA]</scope>
    <source>
        <strain evidence="9 10">G1-23</strain>
    </source>
</reference>
<feature type="domain" description="Peptidase S49" evidence="8">
    <location>
        <begin position="138"/>
        <end position="287"/>
    </location>
</feature>
<feature type="transmembrane region" description="Helical" evidence="7">
    <location>
        <begin position="25"/>
        <end position="43"/>
    </location>
</feature>
<keyword evidence="6 7" id="KW-0472">Membrane</keyword>
<dbReference type="PIRSF" id="PIRSF001217">
    <property type="entry name" value="Protease_4_SppA"/>
    <property type="match status" value="1"/>
</dbReference>
<dbReference type="PANTHER" id="PTHR33209">
    <property type="entry name" value="PROTEASE 4"/>
    <property type="match status" value="1"/>
</dbReference>
<evidence type="ECO:0000256" key="2">
    <source>
        <dbReference type="ARBA" id="ARBA00008683"/>
    </source>
</evidence>
<evidence type="ECO:0000256" key="1">
    <source>
        <dbReference type="ARBA" id="ARBA00004370"/>
    </source>
</evidence>
<keyword evidence="7" id="KW-1133">Transmembrane helix</keyword>
<evidence type="ECO:0000313" key="10">
    <source>
        <dbReference type="Proteomes" id="UP001521137"/>
    </source>
</evidence>
<comment type="caution">
    <text evidence="9">The sequence shown here is derived from an EMBL/GenBank/DDBJ whole genome shotgun (WGS) entry which is preliminary data.</text>
</comment>
<proteinExistence type="inferred from homology"/>
<sequence>MSSGRSWTKSLFVGLWTALNFSRKLFLNIIFIIIFIAIISVAMQDKNQITVPQDSALVLKLKGNLVIEKRSVDPLEEFMAEAFEQEPENPEVLLQNVLHTIDNAKQDKRIKALVLDLHGLGSAGLDKLEQIAVALDDFKQSEKPIYAIGDYYSQNQYYLASHADHLYLNPMGFMLFEGYGRFGTYFKSAIEKLKAKTHVFKVGTYKSAVEPYIRDDMSDEAKEANKAWLSAMWEQYKTSVAAARGLDIANFDEKLDDFIQKFETVDGDFAQYALQFGWVDALKTREEIRQELIDIVGKDSSGNDFNAISYKNYLKIITQGVTFENKDVKKVAIVVAKGTILNGTKKPGEIGGDSTADLLRKARLNNSVKSVVLYVDSPGGSAFASEIIRQEVENLQNSGKPVVAVMSTYAASGGYWISAGADKIIAAPSTITGSIGIFGMFLTFENTLDYLGIHTDGVGTTEFAGMGISKDLNPKMGQIMQRGIEHGYDNFITLVANNRDMSKEQVDNIAQGRVWIGTTAKEIGLVDQLGYLQDGIAAAAELANLTEYDTQYIHHSLSKSELFWKELFQKAAVSLDGALKTEKSQTLLNVVKELTADIEAMTKLNDPKGVYALCLTCEL</sequence>
<dbReference type="InterPro" id="IPR002142">
    <property type="entry name" value="Peptidase_S49"/>
</dbReference>